<sequence length="282" mass="30349">MKLTKWLAAVACVYLALLLVFSFAAPFITGHDPVDVDLGSILQPPQPGHLMGTDEMGRDIVSRLLYSARVSLSVGFASMLVSLVAGVVYGTVSGYCGGWIDRIMMRLLDTLLSTPSLLIMIGAQAILSPGLLTVVLVIGLTGWMPLARLIRTEMFERKEEVFIQASIVAGASPYRLFVHHLAPHSLPTILVMSASGVGHAILSESTLSFLGLGIPPHEASWGNMLVGAQNHLLTGAWWAVAFPGAGIVLTVLAITFLGDWLQSRHGSPQFRNKRKGEKEHVC</sequence>
<dbReference type="InterPro" id="IPR050366">
    <property type="entry name" value="BP-dependent_transpt_permease"/>
</dbReference>
<evidence type="ECO:0000259" key="9">
    <source>
        <dbReference type="PROSITE" id="PS50928"/>
    </source>
</evidence>
<accession>A0ABT4DMU0</accession>
<feature type="domain" description="ABC transmembrane type-1" evidence="9">
    <location>
        <begin position="68"/>
        <end position="258"/>
    </location>
</feature>
<dbReference type="PANTHER" id="PTHR43386">
    <property type="entry name" value="OLIGOPEPTIDE TRANSPORT SYSTEM PERMEASE PROTEIN APPC"/>
    <property type="match status" value="1"/>
</dbReference>
<organism evidence="10 11">
    <name type="scientific">Paenibacillus apiarius</name>
    <dbReference type="NCBI Taxonomy" id="46240"/>
    <lineage>
        <taxon>Bacteria</taxon>
        <taxon>Bacillati</taxon>
        <taxon>Bacillota</taxon>
        <taxon>Bacilli</taxon>
        <taxon>Bacillales</taxon>
        <taxon>Paenibacillaceae</taxon>
        <taxon>Paenibacillus</taxon>
    </lineage>
</organism>
<dbReference type="CDD" id="cd06261">
    <property type="entry name" value="TM_PBP2"/>
    <property type="match status" value="1"/>
</dbReference>
<keyword evidence="4 7" id="KW-0812">Transmembrane</keyword>
<gene>
    <name evidence="10" type="ORF">M5X09_02510</name>
</gene>
<proteinExistence type="inferred from homology"/>
<evidence type="ECO:0000256" key="3">
    <source>
        <dbReference type="ARBA" id="ARBA00022475"/>
    </source>
</evidence>
<comment type="similarity">
    <text evidence="7">Belongs to the binding-protein-dependent transport system permease family.</text>
</comment>
<dbReference type="Pfam" id="PF00528">
    <property type="entry name" value="BPD_transp_1"/>
    <property type="match status" value="1"/>
</dbReference>
<comment type="caution">
    <text evidence="10">The sequence shown here is derived from an EMBL/GenBank/DDBJ whole genome shotgun (WGS) entry which is preliminary data.</text>
</comment>
<evidence type="ECO:0000256" key="8">
    <source>
        <dbReference type="SAM" id="SignalP"/>
    </source>
</evidence>
<dbReference type="Gene3D" id="1.10.3720.10">
    <property type="entry name" value="MetI-like"/>
    <property type="match status" value="1"/>
</dbReference>
<keyword evidence="11" id="KW-1185">Reference proteome</keyword>
<evidence type="ECO:0000256" key="5">
    <source>
        <dbReference type="ARBA" id="ARBA00022989"/>
    </source>
</evidence>
<keyword evidence="2 7" id="KW-0813">Transport</keyword>
<feature type="transmembrane region" description="Helical" evidence="7">
    <location>
        <begin position="235"/>
        <end position="261"/>
    </location>
</feature>
<reference evidence="10 11" key="1">
    <citation type="submission" date="2022-05" db="EMBL/GenBank/DDBJ databases">
        <title>Genome Sequencing of Bee-Associated Microbes.</title>
        <authorList>
            <person name="Dunlap C."/>
        </authorList>
    </citation>
    <scope>NUCLEOTIDE SEQUENCE [LARGE SCALE GENOMIC DNA]</scope>
    <source>
        <strain evidence="10 11">NRRL NRS-1438</strain>
    </source>
</reference>
<dbReference type="Proteomes" id="UP001207626">
    <property type="component" value="Unassembled WGS sequence"/>
</dbReference>
<evidence type="ECO:0000256" key="1">
    <source>
        <dbReference type="ARBA" id="ARBA00004651"/>
    </source>
</evidence>
<dbReference type="PANTHER" id="PTHR43386:SF1">
    <property type="entry name" value="D,D-DIPEPTIDE TRANSPORT SYSTEM PERMEASE PROTEIN DDPC-RELATED"/>
    <property type="match status" value="1"/>
</dbReference>
<keyword evidence="8" id="KW-0732">Signal</keyword>
<feature type="chain" id="PRO_5046664163" evidence="8">
    <location>
        <begin position="25"/>
        <end position="282"/>
    </location>
</feature>
<keyword evidence="6 7" id="KW-0472">Membrane</keyword>
<keyword evidence="3" id="KW-1003">Cell membrane</keyword>
<dbReference type="EMBL" id="JAMDLW010000002">
    <property type="protein sequence ID" value="MCY9518546.1"/>
    <property type="molecule type" value="Genomic_DNA"/>
</dbReference>
<dbReference type="InterPro" id="IPR000515">
    <property type="entry name" value="MetI-like"/>
</dbReference>
<evidence type="ECO:0000313" key="11">
    <source>
        <dbReference type="Proteomes" id="UP001207626"/>
    </source>
</evidence>
<evidence type="ECO:0000313" key="10">
    <source>
        <dbReference type="EMBL" id="MCY9518546.1"/>
    </source>
</evidence>
<dbReference type="RefSeq" id="WP_087433509.1">
    <property type="nucleotide sequence ID" value="NZ_JAMDLV010000020.1"/>
</dbReference>
<dbReference type="PROSITE" id="PS50928">
    <property type="entry name" value="ABC_TM1"/>
    <property type="match status" value="1"/>
</dbReference>
<protein>
    <submittedName>
        <fullName evidence="10">ABC transporter permease</fullName>
    </submittedName>
</protein>
<dbReference type="InterPro" id="IPR035906">
    <property type="entry name" value="MetI-like_sf"/>
</dbReference>
<feature type="transmembrane region" description="Helical" evidence="7">
    <location>
        <begin position="72"/>
        <end position="96"/>
    </location>
</feature>
<keyword evidence="5 7" id="KW-1133">Transmembrane helix</keyword>
<comment type="subcellular location">
    <subcellularLocation>
        <location evidence="1 7">Cell membrane</location>
        <topology evidence="1 7">Multi-pass membrane protein</topology>
    </subcellularLocation>
</comment>
<feature type="transmembrane region" description="Helical" evidence="7">
    <location>
        <begin position="117"/>
        <end position="141"/>
    </location>
</feature>
<evidence type="ECO:0000256" key="7">
    <source>
        <dbReference type="RuleBase" id="RU363032"/>
    </source>
</evidence>
<name>A0ABT4DMU0_9BACL</name>
<evidence type="ECO:0000256" key="2">
    <source>
        <dbReference type="ARBA" id="ARBA00022448"/>
    </source>
</evidence>
<dbReference type="SUPFAM" id="SSF161098">
    <property type="entry name" value="MetI-like"/>
    <property type="match status" value="1"/>
</dbReference>
<feature type="signal peptide" evidence="8">
    <location>
        <begin position="1"/>
        <end position="24"/>
    </location>
</feature>
<evidence type="ECO:0000256" key="6">
    <source>
        <dbReference type="ARBA" id="ARBA00023136"/>
    </source>
</evidence>
<evidence type="ECO:0000256" key="4">
    <source>
        <dbReference type="ARBA" id="ARBA00022692"/>
    </source>
</evidence>